<sequence>MSLNVFLRTFKAVRFTKILVVLNFCRYACSLQQCAMKSSTRAVIVCSAATVRYGGRSTPWQAAAKCLRGSRQMQGCRQQYCWAYANKLSRVCSGNWFQVYMPKPLWPSFL</sequence>
<reference evidence="1" key="1">
    <citation type="submission" date="2020-08" db="EMBL/GenBank/DDBJ databases">
        <title>Multicomponent nature underlies the extraordinary mechanical properties of spider dragline silk.</title>
        <authorList>
            <person name="Kono N."/>
            <person name="Nakamura H."/>
            <person name="Mori M."/>
            <person name="Yoshida Y."/>
            <person name="Ohtoshi R."/>
            <person name="Malay A.D."/>
            <person name="Moran D.A.P."/>
            <person name="Tomita M."/>
            <person name="Numata K."/>
            <person name="Arakawa K."/>
        </authorList>
    </citation>
    <scope>NUCLEOTIDE SEQUENCE</scope>
</reference>
<evidence type="ECO:0000313" key="2">
    <source>
        <dbReference type="Proteomes" id="UP000887013"/>
    </source>
</evidence>
<dbReference type="Proteomes" id="UP000887013">
    <property type="component" value="Unassembled WGS sequence"/>
</dbReference>
<dbReference type="EMBL" id="BMAW01052957">
    <property type="protein sequence ID" value="GFS88363.1"/>
    <property type="molecule type" value="Genomic_DNA"/>
</dbReference>
<comment type="caution">
    <text evidence="1">The sequence shown here is derived from an EMBL/GenBank/DDBJ whole genome shotgun (WGS) entry which is preliminary data.</text>
</comment>
<accession>A0A8X6TAS9</accession>
<keyword evidence="2" id="KW-1185">Reference proteome</keyword>
<dbReference type="AlphaFoldDB" id="A0A8X6TAS9"/>
<organism evidence="1 2">
    <name type="scientific">Nephila pilipes</name>
    <name type="common">Giant wood spider</name>
    <name type="synonym">Nephila maculata</name>
    <dbReference type="NCBI Taxonomy" id="299642"/>
    <lineage>
        <taxon>Eukaryota</taxon>
        <taxon>Metazoa</taxon>
        <taxon>Ecdysozoa</taxon>
        <taxon>Arthropoda</taxon>
        <taxon>Chelicerata</taxon>
        <taxon>Arachnida</taxon>
        <taxon>Araneae</taxon>
        <taxon>Araneomorphae</taxon>
        <taxon>Entelegynae</taxon>
        <taxon>Araneoidea</taxon>
        <taxon>Nephilidae</taxon>
        <taxon>Nephila</taxon>
    </lineage>
</organism>
<gene>
    <name evidence="1" type="ORF">NPIL_89601</name>
</gene>
<name>A0A8X6TAS9_NEPPI</name>
<protein>
    <submittedName>
        <fullName evidence="1">Uncharacterized protein</fullName>
    </submittedName>
</protein>
<proteinExistence type="predicted"/>
<evidence type="ECO:0000313" key="1">
    <source>
        <dbReference type="EMBL" id="GFS88363.1"/>
    </source>
</evidence>